<sequence length="122" mass="14097">MYVKFFILLLGTHLSYFMSNAMIIPKNMEHSLTFFPFSEHTKQEMGKHIVLKMSELLPKFDTVGHDILSSNHAFIQDVLDNDLLSHETKKSIILFSIKLAQYGDDMGSHILQQYYNIVESSL</sequence>
<name>A0A6C0KL87_9ZZZZ</name>
<protein>
    <submittedName>
        <fullName evidence="1">Uncharacterized protein</fullName>
    </submittedName>
</protein>
<accession>A0A6C0KL87</accession>
<dbReference type="AlphaFoldDB" id="A0A6C0KL87"/>
<dbReference type="EMBL" id="MN740920">
    <property type="protein sequence ID" value="QHU17926.1"/>
    <property type="molecule type" value="Genomic_DNA"/>
</dbReference>
<proteinExistence type="predicted"/>
<reference evidence="1" key="1">
    <citation type="journal article" date="2020" name="Nature">
        <title>Giant virus diversity and host interactions through global metagenomics.</title>
        <authorList>
            <person name="Schulz F."/>
            <person name="Roux S."/>
            <person name="Paez-Espino D."/>
            <person name="Jungbluth S."/>
            <person name="Walsh D.A."/>
            <person name="Denef V.J."/>
            <person name="McMahon K.D."/>
            <person name="Konstantinidis K.T."/>
            <person name="Eloe-Fadrosh E.A."/>
            <person name="Kyrpides N.C."/>
            <person name="Woyke T."/>
        </authorList>
    </citation>
    <scope>NUCLEOTIDE SEQUENCE</scope>
    <source>
        <strain evidence="1">GVMAG-S-3300012919-55</strain>
    </source>
</reference>
<evidence type="ECO:0000313" key="1">
    <source>
        <dbReference type="EMBL" id="QHU17926.1"/>
    </source>
</evidence>
<organism evidence="1">
    <name type="scientific">viral metagenome</name>
    <dbReference type="NCBI Taxonomy" id="1070528"/>
    <lineage>
        <taxon>unclassified sequences</taxon>
        <taxon>metagenomes</taxon>
        <taxon>organismal metagenomes</taxon>
    </lineage>
</organism>